<proteinExistence type="predicted"/>
<dbReference type="Gramene" id="CDP16577">
    <property type="protein sequence ID" value="CDP16577"/>
    <property type="gene ID" value="GSCOC_T00018984001"/>
</dbReference>
<dbReference type="GO" id="GO:0003677">
    <property type="term" value="F:DNA binding"/>
    <property type="evidence" value="ECO:0007669"/>
    <property type="project" value="InterPro"/>
</dbReference>
<dbReference type="InterPro" id="IPR044835">
    <property type="entry name" value="ARF_plant"/>
</dbReference>
<accession>A0A068V7P6</accession>
<dbReference type="AlphaFoldDB" id="A0A068V7P6"/>
<keyword evidence="3" id="KW-1185">Reference proteome</keyword>
<evidence type="ECO:0000256" key="1">
    <source>
        <dbReference type="SAM" id="MobiDB-lite"/>
    </source>
</evidence>
<protein>
    <submittedName>
        <fullName evidence="2">Uncharacterized protein</fullName>
    </submittedName>
</protein>
<dbReference type="PANTHER" id="PTHR31384">
    <property type="entry name" value="AUXIN RESPONSE FACTOR 4-RELATED"/>
    <property type="match status" value="1"/>
</dbReference>
<organism evidence="2 3">
    <name type="scientific">Coffea canephora</name>
    <name type="common">Robusta coffee</name>
    <dbReference type="NCBI Taxonomy" id="49390"/>
    <lineage>
        <taxon>Eukaryota</taxon>
        <taxon>Viridiplantae</taxon>
        <taxon>Streptophyta</taxon>
        <taxon>Embryophyta</taxon>
        <taxon>Tracheophyta</taxon>
        <taxon>Spermatophyta</taxon>
        <taxon>Magnoliopsida</taxon>
        <taxon>eudicotyledons</taxon>
        <taxon>Gunneridae</taxon>
        <taxon>Pentapetalae</taxon>
        <taxon>asterids</taxon>
        <taxon>lamiids</taxon>
        <taxon>Gentianales</taxon>
        <taxon>Rubiaceae</taxon>
        <taxon>Ixoroideae</taxon>
        <taxon>Gardenieae complex</taxon>
        <taxon>Bertiereae - Coffeeae clade</taxon>
        <taxon>Coffeeae</taxon>
        <taxon>Coffea</taxon>
    </lineage>
</organism>
<feature type="region of interest" description="Disordered" evidence="1">
    <location>
        <begin position="1"/>
        <end position="22"/>
    </location>
</feature>
<dbReference type="InParanoid" id="A0A068V7P6"/>
<name>A0A068V7P6_COFCA</name>
<dbReference type="OrthoDB" id="2016915at2759"/>
<dbReference type="PANTHER" id="PTHR31384:SF79">
    <property type="entry name" value="AUXIN RESPONSE FACTOR 2"/>
    <property type="match status" value="1"/>
</dbReference>
<dbReference type="GO" id="GO:0009725">
    <property type="term" value="P:response to hormone"/>
    <property type="evidence" value="ECO:0007669"/>
    <property type="project" value="InterPro"/>
</dbReference>
<sequence>MTASEVPIKGYTESSDGPRGLPEVAKSVSGAVKVDAETALYTELWRACAGLLVTVPREKELVYYFPQCHIEHVFLITFFIQMLYR</sequence>
<dbReference type="Proteomes" id="UP000295252">
    <property type="component" value="Chromosome V"/>
</dbReference>
<evidence type="ECO:0000313" key="3">
    <source>
        <dbReference type="Proteomes" id="UP000295252"/>
    </source>
</evidence>
<dbReference type="STRING" id="49390.A0A068V7P6"/>
<dbReference type="EMBL" id="HG739216">
    <property type="protein sequence ID" value="CDP16577.1"/>
    <property type="molecule type" value="Genomic_DNA"/>
</dbReference>
<gene>
    <name evidence="2" type="ORF">GSCOC_T00018984001</name>
</gene>
<dbReference type="GO" id="GO:0006355">
    <property type="term" value="P:regulation of DNA-templated transcription"/>
    <property type="evidence" value="ECO:0007669"/>
    <property type="project" value="InterPro"/>
</dbReference>
<evidence type="ECO:0000313" key="2">
    <source>
        <dbReference type="EMBL" id="CDP16577.1"/>
    </source>
</evidence>
<reference evidence="3" key="1">
    <citation type="journal article" date="2014" name="Science">
        <title>The coffee genome provides insight into the convergent evolution of caffeine biosynthesis.</title>
        <authorList>
            <person name="Denoeud F."/>
            <person name="Carretero-Paulet L."/>
            <person name="Dereeper A."/>
            <person name="Droc G."/>
            <person name="Guyot R."/>
            <person name="Pietrella M."/>
            <person name="Zheng C."/>
            <person name="Alberti A."/>
            <person name="Anthony F."/>
            <person name="Aprea G."/>
            <person name="Aury J.M."/>
            <person name="Bento P."/>
            <person name="Bernard M."/>
            <person name="Bocs S."/>
            <person name="Campa C."/>
            <person name="Cenci A."/>
            <person name="Combes M.C."/>
            <person name="Crouzillat D."/>
            <person name="Da Silva C."/>
            <person name="Daddiego L."/>
            <person name="De Bellis F."/>
            <person name="Dussert S."/>
            <person name="Garsmeur O."/>
            <person name="Gayraud T."/>
            <person name="Guignon V."/>
            <person name="Jahn K."/>
            <person name="Jamilloux V."/>
            <person name="Joet T."/>
            <person name="Labadie K."/>
            <person name="Lan T."/>
            <person name="Leclercq J."/>
            <person name="Lepelley M."/>
            <person name="Leroy T."/>
            <person name="Li L.T."/>
            <person name="Librado P."/>
            <person name="Lopez L."/>
            <person name="Munoz A."/>
            <person name="Noel B."/>
            <person name="Pallavicini A."/>
            <person name="Perrotta G."/>
            <person name="Poncet V."/>
            <person name="Pot D."/>
            <person name="Priyono X."/>
            <person name="Rigoreau M."/>
            <person name="Rouard M."/>
            <person name="Rozas J."/>
            <person name="Tranchant-Dubreuil C."/>
            <person name="VanBuren R."/>
            <person name="Zhang Q."/>
            <person name="Andrade A.C."/>
            <person name="Argout X."/>
            <person name="Bertrand B."/>
            <person name="de Kochko A."/>
            <person name="Graziosi G."/>
            <person name="Henry R.J."/>
            <person name="Jayarama X."/>
            <person name="Ming R."/>
            <person name="Nagai C."/>
            <person name="Rounsley S."/>
            <person name="Sankoff D."/>
            <person name="Giuliano G."/>
            <person name="Albert V.A."/>
            <person name="Wincker P."/>
            <person name="Lashermes P."/>
        </authorList>
    </citation>
    <scope>NUCLEOTIDE SEQUENCE [LARGE SCALE GENOMIC DNA]</scope>
    <source>
        <strain evidence="3">cv. DH200-94</strain>
    </source>
</reference>
<dbReference type="PhylomeDB" id="A0A068V7P6"/>